<dbReference type="AlphaFoldDB" id="A0A0M0KUA6"/>
<accession>A0A0M0KUA6</accession>
<evidence type="ECO:0000313" key="2">
    <source>
        <dbReference type="Proteomes" id="UP000037460"/>
    </source>
</evidence>
<organism evidence="1 2">
    <name type="scientific">Chrysochromulina tobinii</name>
    <dbReference type="NCBI Taxonomy" id="1460289"/>
    <lineage>
        <taxon>Eukaryota</taxon>
        <taxon>Haptista</taxon>
        <taxon>Haptophyta</taxon>
        <taxon>Prymnesiophyceae</taxon>
        <taxon>Prymnesiales</taxon>
        <taxon>Chrysochromulinaceae</taxon>
        <taxon>Chrysochromulina</taxon>
    </lineage>
</organism>
<name>A0A0M0KUA6_9EUKA</name>
<protein>
    <submittedName>
        <fullName evidence="1">Uncharacterized protein</fullName>
    </submittedName>
</protein>
<evidence type="ECO:0000313" key="1">
    <source>
        <dbReference type="EMBL" id="KOO41958.1"/>
    </source>
</evidence>
<keyword evidence="2" id="KW-1185">Reference proteome</keyword>
<dbReference type="Proteomes" id="UP000037460">
    <property type="component" value="Unassembled WGS sequence"/>
</dbReference>
<proteinExistence type="predicted"/>
<dbReference type="EMBL" id="JWZX01000579">
    <property type="protein sequence ID" value="KOO41958.1"/>
    <property type="molecule type" value="Genomic_DNA"/>
</dbReference>
<reference evidence="2" key="1">
    <citation type="journal article" date="2015" name="PLoS Genet.">
        <title>Genome Sequence and Transcriptome Analyses of Chrysochromulina tobin: Metabolic Tools for Enhanced Algal Fitness in the Prominent Order Prymnesiales (Haptophyceae).</title>
        <authorList>
            <person name="Hovde B.T."/>
            <person name="Deodato C.R."/>
            <person name="Hunsperger H.M."/>
            <person name="Ryken S.A."/>
            <person name="Yost W."/>
            <person name="Jha R.K."/>
            <person name="Patterson J."/>
            <person name="Monnat R.J. Jr."/>
            <person name="Barlow S.B."/>
            <person name="Starkenburg S.R."/>
            <person name="Cattolico R.A."/>
        </authorList>
    </citation>
    <scope>NUCLEOTIDE SEQUENCE</scope>
    <source>
        <strain evidence="2">CCMP291</strain>
    </source>
</reference>
<sequence length="532" mass="56588">MASMFLAHGTIVQLSKSNAHAKTTVDQWAVCILDKDAAQPTLEGTFVVFNEKSEAEAFLHAHDAWVVNPTVPPSAAPSASSFNGFVTTLSRKKADLHHLSANWADWCTIPGVGPSPALEPFLGRLVKIFVKDPAGAFVHVLATVASKDLASDVYTLSYNLNGVNSDCEYTAAQLKDWCKRFSDALQSGKAPSASPPAPGAGASGAGYSILLDPTFDPLLGLIKKLTVSAKFGDAHTIDAREALTTLIGRHGDSSTFAKLTLTVQGAAADDAPGGPIHSIVHGIHALNAELSSFVPLHPNRFLWPSDSAKKLGEALASAFNRGNPSSPQHPLAEALKTKAIDSGEWDKLLADHWMITVDPARHVFAQSKRQDSYIMTGMLEHFLRRTTSAAALAALDANQDSGSLLLLVSELAAPKPQPIPALQNPVNIQNPFQIQPAQNQAQLSAFQLQLLQGHQAGVQVVFNDKKAADTSRDVLQLRSDAQALAHDPLASAELETLIKIRAAGDGKLLEDAVKAVTSPKLKRLLASEGDDL</sequence>
<gene>
    <name evidence="1" type="ORF">Ctob_016739</name>
</gene>
<comment type="caution">
    <text evidence="1">The sequence shown here is derived from an EMBL/GenBank/DDBJ whole genome shotgun (WGS) entry which is preliminary data.</text>
</comment>
<feature type="non-terminal residue" evidence="1">
    <location>
        <position position="532"/>
    </location>
</feature>